<feature type="region of interest" description="N-terminal catalytic PFK domain 1" evidence="14">
    <location>
        <begin position="1"/>
        <end position="592"/>
    </location>
</feature>
<dbReference type="NCBIfam" id="TIGR02478">
    <property type="entry name" value="6PF1K_euk"/>
    <property type="match status" value="1"/>
</dbReference>
<dbReference type="STRING" id="983967.A0A1E4SYJ4"/>
<dbReference type="PANTHER" id="PTHR13697">
    <property type="entry name" value="PHOSPHOFRUCTOKINASE"/>
    <property type="match status" value="1"/>
</dbReference>
<feature type="binding site" description="in other chain" evidence="14">
    <location>
        <begin position="736"/>
        <end position="740"/>
    </location>
    <ligand>
        <name>beta-D-fructose 2,6-bisphosphate</name>
        <dbReference type="ChEBI" id="CHEBI:58579"/>
        <note>allosteric activator; ligand shared between dimeric partners</note>
    </ligand>
</feature>
<dbReference type="InterPro" id="IPR015912">
    <property type="entry name" value="Phosphofructokinase_CS"/>
</dbReference>
<feature type="binding site" evidence="14">
    <location>
        <position position="227"/>
    </location>
    <ligand>
        <name>ATP</name>
        <dbReference type="ChEBI" id="CHEBI:30616"/>
    </ligand>
</feature>
<dbReference type="PANTHER" id="PTHR13697:SF57">
    <property type="entry name" value="ATP-DEPENDENT 6-PHOSPHOFRUCTOKINASE SUBUNIT ALPHA"/>
    <property type="match status" value="1"/>
</dbReference>
<dbReference type="PIRSF" id="PIRSF000533">
    <property type="entry name" value="ATP_PFK_euk"/>
    <property type="match status" value="1"/>
</dbReference>
<feature type="binding site" description="in other chain" evidence="14">
    <location>
        <position position="467"/>
    </location>
    <ligand>
        <name>substrate</name>
        <note>ligand shared between dimeric partners</note>
    </ligand>
</feature>
<keyword evidence="19" id="KW-1185">Reference proteome</keyword>
<feature type="domain" description="Phosphofructokinase N-terminal" evidence="17">
    <location>
        <begin position="12"/>
        <end position="113"/>
    </location>
</feature>
<keyword evidence="4 14" id="KW-0963">Cytoplasm</keyword>
<evidence type="ECO:0000256" key="7">
    <source>
        <dbReference type="ARBA" id="ARBA00022723"/>
    </source>
</evidence>
<comment type="cofactor">
    <cofactor evidence="1 14">
        <name>Mg(2+)</name>
        <dbReference type="ChEBI" id="CHEBI:18420"/>
    </cofactor>
</comment>
<evidence type="ECO:0000256" key="15">
    <source>
        <dbReference type="PIRNR" id="PIRNR000533"/>
    </source>
</evidence>
<dbReference type="GO" id="GO:0003872">
    <property type="term" value="F:6-phosphofructokinase activity"/>
    <property type="evidence" value="ECO:0007669"/>
    <property type="project" value="UniProtKB-UniRule"/>
</dbReference>
<feature type="binding site" evidence="14">
    <location>
        <position position="494"/>
    </location>
    <ligand>
        <name>substrate</name>
        <note>ligand shared between dimeric partners</note>
    </ligand>
</feature>
<dbReference type="Proteomes" id="UP000094801">
    <property type="component" value="Unassembled WGS sequence"/>
</dbReference>
<dbReference type="GO" id="GO:0030388">
    <property type="term" value="P:fructose 1,6-bisphosphate metabolic process"/>
    <property type="evidence" value="ECO:0007669"/>
    <property type="project" value="TreeGrafter"/>
</dbReference>
<comment type="subunit">
    <text evidence="14">Homotetramer.</text>
</comment>
<dbReference type="GO" id="GO:0055082">
    <property type="term" value="P:intracellular chemical homeostasis"/>
    <property type="evidence" value="ECO:0007669"/>
    <property type="project" value="UniProtKB-ARBA"/>
</dbReference>
<keyword evidence="7 14" id="KW-0479">Metal-binding</keyword>
<dbReference type="UniPathway" id="UPA00109">
    <property type="reaction ID" value="UER00182"/>
</dbReference>
<dbReference type="GO" id="GO:0005945">
    <property type="term" value="C:6-phosphofructokinase complex"/>
    <property type="evidence" value="ECO:0007669"/>
    <property type="project" value="TreeGrafter"/>
</dbReference>
<evidence type="ECO:0000256" key="11">
    <source>
        <dbReference type="ARBA" id="ARBA00022842"/>
    </source>
</evidence>
<dbReference type="Gene3D" id="3.40.50.450">
    <property type="match status" value="2"/>
</dbReference>
<dbReference type="PROSITE" id="PS00433">
    <property type="entry name" value="PHOSPHOFRUCTOKINASE"/>
    <property type="match status" value="1"/>
</dbReference>
<evidence type="ECO:0000259" key="16">
    <source>
        <dbReference type="Pfam" id="PF00365"/>
    </source>
</evidence>
<comment type="activity regulation">
    <text evidence="14">Allosterically activated by ADP, AMP, or fructose 2,6-bisphosphate, and allosterically inhibited by ATP or citrate.</text>
</comment>
<name>A0A1E4SYJ4_9ASCO</name>
<comment type="similarity">
    <text evidence="14">Belongs to the phosphofructokinase type A (PFKA) family. ATP-dependent PFK group I subfamily. Eukaryotic two domain clade 'E' sub-subfamily.</text>
</comment>
<dbReference type="EC" id="2.7.1.11" evidence="14"/>
<keyword evidence="10 14" id="KW-0067">ATP-binding</keyword>
<comment type="similarity">
    <text evidence="15">Belongs to the phosphofructokinase type A (PFKA) family. ATP-dependent PFK group I subfamily. Eukaryotic two domain clade "E" sub-subfamily.</text>
</comment>
<dbReference type="InterPro" id="IPR035966">
    <property type="entry name" value="PKF_sf"/>
</dbReference>
<dbReference type="Gene3D" id="3.40.50.460">
    <property type="entry name" value="Phosphofructokinase domain"/>
    <property type="match status" value="2"/>
</dbReference>
<dbReference type="InterPro" id="IPR022953">
    <property type="entry name" value="ATP_PFK"/>
</dbReference>
<proteinExistence type="inferred from homology"/>
<feature type="active site" description="Proton acceptor" evidence="14">
    <location>
        <position position="368"/>
    </location>
</feature>
<keyword evidence="8 14" id="KW-0547">Nucleotide-binding</keyword>
<feature type="binding site" evidence="14">
    <location>
        <position position="321"/>
    </location>
    <ligand>
        <name>Mg(2+)</name>
        <dbReference type="ChEBI" id="CHEBI:18420"/>
        <note>catalytic</note>
    </ligand>
</feature>
<feature type="binding site" evidence="14">
    <location>
        <begin position="290"/>
        <end position="291"/>
    </location>
    <ligand>
        <name>ATP</name>
        <dbReference type="ChEBI" id="CHEBI:30616"/>
    </ligand>
</feature>
<evidence type="ECO:0000256" key="6">
    <source>
        <dbReference type="ARBA" id="ARBA00022679"/>
    </source>
</evidence>
<dbReference type="AlphaFoldDB" id="A0A1E4SYJ4"/>
<evidence type="ECO:0000259" key="17">
    <source>
        <dbReference type="Pfam" id="PF18468"/>
    </source>
</evidence>
<evidence type="ECO:0000313" key="18">
    <source>
        <dbReference type="EMBL" id="ODV84576.1"/>
    </source>
</evidence>
<feature type="binding site" evidence="14">
    <location>
        <position position="403"/>
    </location>
    <ligand>
        <name>substrate</name>
        <note>ligand shared between dimeric partners</note>
    </ligand>
</feature>
<protein>
    <recommendedName>
        <fullName evidence="14">ATP-dependent 6-phosphofructokinase</fullName>
        <shortName evidence="14">ATP-PFK</shortName>
        <shortName evidence="14">Phosphofructokinase</shortName>
        <ecNumber evidence="14">2.7.1.11</ecNumber>
    </recommendedName>
    <alternativeName>
        <fullName evidence="14">Phosphohexokinase</fullName>
    </alternativeName>
</protein>
<dbReference type="GO" id="GO:0005524">
    <property type="term" value="F:ATP binding"/>
    <property type="evidence" value="ECO:0007669"/>
    <property type="project" value="UniProtKB-KW"/>
</dbReference>
<feature type="binding site" description="in other chain" evidence="14">
    <location>
        <position position="679"/>
    </location>
    <ligand>
        <name>beta-D-fructose 2,6-bisphosphate</name>
        <dbReference type="ChEBI" id="CHEBI:58579"/>
        <note>allosteric activator; ligand shared between dimeric partners</note>
    </ligand>
</feature>
<dbReference type="EMBL" id="KV453856">
    <property type="protein sequence ID" value="ODV84576.1"/>
    <property type="molecule type" value="Genomic_DNA"/>
</dbReference>
<keyword evidence="9 14" id="KW-0418">Kinase</keyword>
<feature type="binding site" evidence="14">
    <location>
        <position position="867"/>
    </location>
    <ligand>
        <name>beta-D-fructose 2,6-bisphosphate</name>
        <dbReference type="ChEBI" id="CHEBI:58579"/>
        <note>allosteric activator; ligand shared between dimeric partners</note>
    </ligand>
</feature>
<reference evidence="19" key="1">
    <citation type="submission" date="2016-04" db="EMBL/GenBank/DDBJ databases">
        <title>Comparative genomics of biotechnologically important yeasts.</title>
        <authorList>
            <consortium name="DOE Joint Genome Institute"/>
            <person name="Riley R."/>
            <person name="Haridas S."/>
            <person name="Wolfe K.H."/>
            <person name="Lopes M.R."/>
            <person name="Hittinger C.T."/>
            <person name="Goker M."/>
            <person name="Salamov A."/>
            <person name="Wisecaver J."/>
            <person name="Long T.M."/>
            <person name="Aerts A.L."/>
            <person name="Barry K."/>
            <person name="Choi C."/>
            <person name="Clum A."/>
            <person name="Coughlan A.Y."/>
            <person name="Deshpande S."/>
            <person name="Douglass A.P."/>
            <person name="Hanson S.J."/>
            <person name="Klenk H.-P."/>
            <person name="Labutti K."/>
            <person name="Lapidus A."/>
            <person name="Lindquist E."/>
            <person name="Lipzen A."/>
            <person name="Meier-Kolthoff J.P."/>
            <person name="Ohm R.A."/>
            <person name="Otillar R.P."/>
            <person name="Pangilinan J."/>
            <person name="Peng Y."/>
            <person name="Rokas A."/>
            <person name="Rosa C.A."/>
            <person name="Scheuner C."/>
            <person name="Sibirny A.A."/>
            <person name="Slot J.C."/>
            <person name="Stielow J.B."/>
            <person name="Sun H."/>
            <person name="Kurtzman C.P."/>
            <person name="Blackwell M."/>
            <person name="Grigoriev I.V."/>
            <person name="Jeffries T.W."/>
        </authorList>
    </citation>
    <scope>NUCLEOTIDE SEQUENCE [LARGE SCALE GENOMIC DNA]</scope>
    <source>
        <strain evidence="19">NRRL YB-2248</strain>
    </source>
</reference>
<comment type="catalytic activity">
    <reaction evidence="13 14 15">
        <text>beta-D-fructose 6-phosphate + ATP = beta-D-fructose 1,6-bisphosphate + ADP + H(+)</text>
        <dbReference type="Rhea" id="RHEA:16109"/>
        <dbReference type="ChEBI" id="CHEBI:15378"/>
        <dbReference type="ChEBI" id="CHEBI:30616"/>
        <dbReference type="ChEBI" id="CHEBI:32966"/>
        <dbReference type="ChEBI" id="CHEBI:57634"/>
        <dbReference type="ChEBI" id="CHEBI:456216"/>
        <dbReference type="EC" id="2.7.1.11"/>
    </reaction>
</comment>
<keyword evidence="5 14" id="KW-0021">Allosteric enzyme</keyword>
<evidence type="ECO:0000256" key="14">
    <source>
        <dbReference type="HAMAP-Rule" id="MF_03184"/>
    </source>
</evidence>
<dbReference type="GO" id="GO:0046872">
    <property type="term" value="F:metal ion binding"/>
    <property type="evidence" value="ECO:0007669"/>
    <property type="project" value="UniProtKB-KW"/>
</dbReference>
<dbReference type="HAMAP" id="MF_03184">
    <property type="entry name" value="Phosphofructokinase_I_E"/>
    <property type="match status" value="1"/>
</dbReference>
<comment type="subcellular location">
    <subcellularLocation>
        <location evidence="2 14">Cytoplasm</location>
    </subcellularLocation>
</comment>
<feature type="region of interest" description="C-terminal regulatory PFK domain 2" evidence="14">
    <location>
        <begin position="609"/>
        <end position="1006"/>
    </location>
</feature>
<evidence type="ECO:0000256" key="13">
    <source>
        <dbReference type="ARBA" id="ARBA00048070"/>
    </source>
</evidence>
<dbReference type="FunFam" id="3.40.50.460:FF:000008">
    <property type="entry name" value="ATP-dependent 6-phosphofructokinase"/>
    <property type="match status" value="1"/>
</dbReference>
<evidence type="ECO:0000256" key="5">
    <source>
        <dbReference type="ARBA" id="ARBA00022533"/>
    </source>
</evidence>
<feature type="binding site" description="in other chain" evidence="14">
    <location>
        <begin position="366"/>
        <end position="368"/>
    </location>
    <ligand>
        <name>substrate</name>
        <note>ligand shared between dimeric partners</note>
    </ligand>
</feature>
<organism evidence="18 19">
    <name type="scientific">[Candida] arabinofermentans NRRL YB-2248</name>
    <dbReference type="NCBI Taxonomy" id="983967"/>
    <lineage>
        <taxon>Eukaryota</taxon>
        <taxon>Fungi</taxon>
        <taxon>Dikarya</taxon>
        <taxon>Ascomycota</taxon>
        <taxon>Saccharomycotina</taxon>
        <taxon>Pichiomycetes</taxon>
        <taxon>Pichiales</taxon>
        <taxon>Pichiaceae</taxon>
        <taxon>Ogataea</taxon>
        <taxon>Ogataea/Candida clade</taxon>
    </lineage>
</organism>
<feature type="binding site" evidence="14">
    <location>
        <position position="774"/>
    </location>
    <ligand>
        <name>beta-D-fructose 2,6-bisphosphate</name>
        <dbReference type="ChEBI" id="CHEBI:58579"/>
        <note>allosteric activator; ligand shared between dimeric partners</note>
    </ligand>
</feature>
<dbReference type="FunFam" id="3.40.50.460:FF:000007">
    <property type="entry name" value="ATP-dependent 6-phosphofructokinase"/>
    <property type="match status" value="1"/>
</dbReference>
<evidence type="ECO:0000256" key="4">
    <source>
        <dbReference type="ARBA" id="ARBA00022490"/>
    </source>
</evidence>
<dbReference type="InterPro" id="IPR040712">
    <property type="entry name" value="Pfk_N"/>
</dbReference>
<dbReference type="GO" id="GO:0005739">
    <property type="term" value="C:mitochondrion"/>
    <property type="evidence" value="ECO:0007669"/>
    <property type="project" value="TreeGrafter"/>
</dbReference>
<feature type="domain" description="Phosphofructokinase" evidence="16">
    <location>
        <begin position="219"/>
        <end position="526"/>
    </location>
</feature>
<feature type="binding site" description="in other chain" evidence="14">
    <location>
        <begin position="410"/>
        <end position="412"/>
    </location>
    <ligand>
        <name>substrate</name>
        <note>ligand shared between dimeric partners</note>
    </ligand>
</feature>
<comment type="pathway">
    <text evidence="3 14 15">Carbohydrate degradation; glycolysis; D-glyceraldehyde 3-phosphate and glycerone phosphate from D-glucose: step 3/4.</text>
</comment>
<dbReference type="InterPro" id="IPR000023">
    <property type="entry name" value="Phosphofructokinase_dom"/>
</dbReference>
<dbReference type="GO" id="GO:0070095">
    <property type="term" value="F:fructose-6-phosphate binding"/>
    <property type="evidence" value="ECO:0007669"/>
    <property type="project" value="TreeGrafter"/>
</dbReference>
<keyword evidence="12 14" id="KW-0324">Glycolysis</keyword>
<keyword evidence="11 14" id="KW-0460">Magnesium</keyword>
<dbReference type="GO" id="GO:0061621">
    <property type="term" value="P:canonical glycolysis"/>
    <property type="evidence" value="ECO:0007669"/>
    <property type="project" value="TreeGrafter"/>
</dbReference>
<dbReference type="GO" id="GO:0016208">
    <property type="term" value="F:AMP binding"/>
    <property type="evidence" value="ECO:0007669"/>
    <property type="project" value="TreeGrafter"/>
</dbReference>
<accession>A0A1E4SYJ4</accession>
<evidence type="ECO:0000256" key="8">
    <source>
        <dbReference type="ARBA" id="ARBA00022741"/>
    </source>
</evidence>
<evidence type="ECO:0000313" key="19">
    <source>
        <dbReference type="Proteomes" id="UP000094801"/>
    </source>
</evidence>
<dbReference type="PRINTS" id="PR00476">
    <property type="entry name" value="PHFRCTKINASE"/>
</dbReference>
<evidence type="ECO:0000256" key="3">
    <source>
        <dbReference type="ARBA" id="ARBA00004679"/>
    </source>
</evidence>
<feature type="binding site" description="in other chain" evidence="14">
    <location>
        <begin position="781"/>
        <end position="783"/>
    </location>
    <ligand>
        <name>beta-D-fructose 2,6-bisphosphate</name>
        <dbReference type="ChEBI" id="CHEBI:58579"/>
        <note>allosteric activator; ligand shared between dimeric partners</note>
    </ligand>
</feature>
<gene>
    <name evidence="18" type="ORF">CANARDRAFT_29105</name>
</gene>
<evidence type="ECO:0000256" key="12">
    <source>
        <dbReference type="ARBA" id="ARBA00023152"/>
    </source>
</evidence>
<dbReference type="OrthoDB" id="537915at2759"/>
<feature type="binding site" description="in other chain" evidence="14">
    <location>
        <position position="978"/>
    </location>
    <ligand>
        <name>beta-D-fructose 2,6-bisphosphate</name>
        <dbReference type="ChEBI" id="CHEBI:58579"/>
        <note>allosteric activator; ligand shared between dimeric partners</note>
    </ligand>
</feature>
<feature type="binding site" description="in other chain" evidence="14">
    <location>
        <begin position="500"/>
        <end position="503"/>
    </location>
    <ligand>
        <name>substrate</name>
        <note>ligand shared between dimeric partners</note>
    </ligand>
</feature>
<evidence type="ECO:0000256" key="10">
    <source>
        <dbReference type="ARBA" id="ARBA00022840"/>
    </source>
</evidence>
<dbReference type="Gene3D" id="3.10.180.90">
    <property type="match status" value="1"/>
</dbReference>
<dbReference type="GO" id="GO:0006002">
    <property type="term" value="P:fructose 6-phosphate metabolic process"/>
    <property type="evidence" value="ECO:0007669"/>
    <property type="project" value="InterPro"/>
</dbReference>
<dbReference type="SUPFAM" id="SSF53784">
    <property type="entry name" value="Phosphofructokinase"/>
    <property type="match status" value="2"/>
</dbReference>
<dbReference type="GO" id="GO:0042802">
    <property type="term" value="F:identical protein binding"/>
    <property type="evidence" value="ECO:0007669"/>
    <property type="project" value="TreeGrafter"/>
</dbReference>
<dbReference type="InterPro" id="IPR009161">
    <property type="entry name" value="6-Pfructokinase_euk"/>
</dbReference>
<feature type="domain" description="Phosphofructokinase" evidence="16">
    <location>
        <begin position="609"/>
        <end position="899"/>
    </location>
</feature>
<dbReference type="GO" id="GO:0048029">
    <property type="term" value="F:monosaccharide binding"/>
    <property type="evidence" value="ECO:0007669"/>
    <property type="project" value="TreeGrafter"/>
</dbReference>
<feature type="binding site" evidence="14">
    <location>
        <begin position="320"/>
        <end position="323"/>
    </location>
    <ligand>
        <name>ATP</name>
        <dbReference type="ChEBI" id="CHEBI:30616"/>
    </ligand>
</feature>
<feature type="binding site" description="in other chain" evidence="14">
    <location>
        <begin position="873"/>
        <end position="876"/>
    </location>
    <ligand>
        <name>beta-D-fructose 2,6-bisphosphate</name>
        <dbReference type="ChEBI" id="CHEBI:58579"/>
        <note>allosteric activator; ligand shared between dimeric partners</note>
    </ligand>
</feature>
<feature type="binding site" description="in other chain" evidence="14">
    <location>
        <position position="841"/>
    </location>
    <ligand>
        <name>beta-D-fructose 2,6-bisphosphate</name>
        <dbReference type="ChEBI" id="CHEBI:58579"/>
        <note>allosteric activator; ligand shared between dimeric partners</note>
    </ligand>
</feature>
<comment type="function">
    <text evidence="14">Catalyzes the phosphorylation of D-fructose 6-phosphate to fructose 1,6-bisphosphate by ATP, the first committing step of glycolysis.</text>
</comment>
<sequence length="1006" mass="111780">MSEFDIESFATSFGFTSFTTIKTETYTSLIQFYKLFGFSVLKTYTKDANTIGIDLNGISNDSRKECWIVSYPISRMNAFGEIIPFQETLEYNMPDLCSKLKDFNNCVILKLRLVSHDVHKNTELPGEVVFFSSNLKKIESIARINNIEIINADDSNQNVKFYLKDPAGNLIGFTNYPKGLNCDSINSPSEFFETDNIEPTNLLSDDLIENTNGGERKKRIAVMTSGGDSPGMCAAVRAVVRAGIYYGCEVYGCYEGYSGLVQGGELLKKMEWETVRGWLSLGGTLIGTARCMEFKERWGRLKAAKNMILRGIDALIVCGGDGSLTGADLFRSEWPSLIEELVSNGELSLKQIEPYKNLTIVGLVGSIDNDMSSTDNTIGAYSSLERICEMVDYIDSTASSHSRAFVVEVMGRHCGWLGLMAGISCGADFIFIPERPPSSENWKKELKDVCLRHRLKGRRKTTVIVAEGALDDELKPITSEQVKDCLVEIGLDTRITKLGHVQRGGSAVAFDRLLATLQGVDAVKAVLENKIDTPSPMISIVDGKIVRRSLIEAVKLTKQVAKSIENKEFDKAMSLRDSTFKESYENFLTLSKYDDGSQLIKNEEEEKLNIAIIHVGAPTAALNPATRAAALYCLSKGHNIYGIQNGFSGLIRHGAIKKLEWLDVEEWHNIGGSELGTNRSLPSQDIGAVAYYMQKFQINGLIIIGGFEAFQSLYELKISRKSYPIFNMPLICLPATVSNNVPGTEYSLGSDTCLNMLVNYCDAVKQSASASRRRVFVVEVQGGNSGYIASYSGLVTGALAVYKPEDKITLRSIQEDLELLNKNFSNDKGDNKSGKMFIRNENSSKIYTTDLIASIIKESANGKYESRTAIPGHVQQGQNPSSMDRCFASRFAIKACQFIEENNQYTNLKLKNLINEGYGSNLTFKGHSENEIKFIYKNGEKIIVDGLNNAMVIAIQGTYVSFKDIEKLYNEETDIKLRKGKDVHWHEMNDVNNILSGRLNLRNEKN</sequence>
<dbReference type="Pfam" id="PF00365">
    <property type="entry name" value="PFK"/>
    <property type="match status" value="2"/>
</dbReference>
<comment type="caution">
    <text evidence="14">Lacks conserved residue(s) required for the propagation of feature annotation.</text>
</comment>
<evidence type="ECO:0000256" key="2">
    <source>
        <dbReference type="ARBA" id="ARBA00004496"/>
    </source>
</evidence>
<dbReference type="Pfam" id="PF18468">
    <property type="entry name" value="Pfk_N"/>
    <property type="match status" value="1"/>
</dbReference>
<evidence type="ECO:0000256" key="1">
    <source>
        <dbReference type="ARBA" id="ARBA00001946"/>
    </source>
</evidence>
<keyword evidence="6 14" id="KW-0808">Transferase</keyword>
<evidence type="ECO:0000256" key="9">
    <source>
        <dbReference type="ARBA" id="ARBA00022777"/>
    </source>
</evidence>